<gene>
    <name evidence="2" type="primary">20354318</name>
    <name evidence="1" type="ORF">GGTG_13860</name>
</gene>
<dbReference type="EMBL" id="GL385461">
    <property type="protein sequence ID" value="EJT68562.1"/>
    <property type="molecule type" value="Genomic_DNA"/>
</dbReference>
<accession>J3PK15</accession>
<name>J3PK15_GAET3</name>
<dbReference type="RefSeq" id="XP_009230046.1">
    <property type="nucleotide sequence ID" value="XM_009231782.1"/>
</dbReference>
<dbReference type="GeneID" id="20354318"/>
<reference evidence="1" key="2">
    <citation type="submission" date="2010-07" db="EMBL/GenBank/DDBJ databases">
        <authorList>
            <consortium name="The Broad Institute Genome Sequencing Platform"/>
            <consortium name="Broad Institute Genome Sequencing Center for Infectious Disease"/>
            <person name="Ma L.-J."/>
            <person name="Dead R."/>
            <person name="Young S."/>
            <person name="Zeng Q."/>
            <person name="Koehrsen M."/>
            <person name="Alvarado L."/>
            <person name="Berlin A."/>
            <person name="Chapman S.B."/>
            <person name="Chen Z."/>
            <person name="Freedman E."/>
            <person name="Gellesch M."/>
            <person name="Goldberg J."/>
            <person name="Griggs A."/>
            <person name="Gujja S."/>
            <person name="Heilman E.R."/>
            <person name="Heiman D."/>
            <person name="Hepburn T."/>
            <person name="Howarth C."/>
            <person name="Jen D."/>
            <person name="Larson L."/>
            <person name="Mehta T."/>
            <person name="Neiman D."/>
            <person name="Pearson M."/>
            <person name="Roberts A."/>
            <person name="Saif S."/>
            <person name="Shea T."/>
            <person name="Shenoy N."/>
            <person name="Sisk P."/>
            <person name="Stolte C."/>
            <person name="Sykes S."/>
            <person name="Walk T."/>
            <person name="White J."/>
            <person name="Yandava C."/>
            <person name="Haas B."/>
            <person name="Nusbaum C."/>
            <person name="Birren B."/>
        </authorList>
    </citation>
    <scope>NUCLEOTIDE SEQUENCE</scope>
    <source>
        <strain evidence="1">R3-111a-1</strain>
    </source>
</reference>
<dbReference type="Proteomes" id="UP000006039">
    <property type="component" value="Unassembled WGS sequence"/>
</dbReference>
<dbReference type="AlphaFoldDB" id="J3PK15"/>
<evidence type="ECO:0000313" key="3">
    <source>
        <dbReference type="Proteomes" id="UP000006039"/>
    </source>
</evidence>
<reference evidence="2" key="5">
    <citation type="submission" date="2018-04" db="UniProtKB">
        <authorList>
            <consortium name="EnsemblFungi"/>
        </authorList>
    </citation>
    <scope>IDENTIFICATION</scope>
    <source>
        <strain evidence="2">R3-111a-1</strain>
    </source>
</reference>
<reference evidence="3" key="1">
    <citation type="submission" date="2010-07" db="EMBL/GenBank/DDBJ databases">
        <title>The genome sequence of Gaeumannomyces graminis var. tritici strain R3-111a-1.</title>
        <authorList>
            <consortium name="The Broad Institute Genome Sequencing Platform"/>
            <person name="Ma L.-J."/>
            <person name="Dead R."/>
            <person name="Young S."/>
            <person name="Zeng Q."/>
            <person name="Koehrsen M."/>
            <person name="Alvarado L."/>
            <person name="Berlin A."/>
            <person name="Chapman S.B."/>
            <person name="Chen Z."/>
            <person name="Freedman E."/>
            <person name="Gellesch M."/>
            <person name="Goldberg J."/>
            <person name="Griggs A."/>
            <person name="Gujja S."/>
            <person name="Heilman E.R."/>
            <person name="Heiman D."/>
            <person name="Hepburn T."/>
            <person name="Howarth C."/>
            <person name="Jen D."/>
            <person name="Larson L."/>
            <person name="Mehta T."/>
            <person name="Neiman D."/>
            <person name="Pearson M."/>
            <person name="Roberts A."/>
            <person name="Saif S."/>
            <person name="Shea T."/>
            <person name="Shenoy N."/>
            <person name="Sisk P."/>
            <person name="Stolte C."/>
            <person name="Sykes S."/>
            <person name="Walk T."/>
            <person name="White J."/>
            <person name="Yandava C."/>
            <person name="Haas B."/>
            <person name="Nusbaum C."/>
            <person name="Birren B."/>
        </authorList>
    </citation>
    <scope>NUCLEOTIDE SEQUENCE [LARGE SCALE GENOMIC DNA]</scope>
    <source>
        <strain evidence="3">R3-111a-1</strain>
    </source>
</reference>
<proteinExistence type="predicted"/>
<dbReference type="HOGENOM" id="CLU_3032491_0_0_1"/>
<sequence>MQALKALLSAFMRRAKFNLRRHLILIYNQRAAEYYKAVFGVDWLSNPERSGFSSK</sequence>
<dbReference type="VEuPathDB" id="FungiDB:GGTG_13860"/>
<organism evidence="1">
    <name type="scientific">Gaeumannomyces tritici (strain R3-111a-1)</name>
    <name type="common">Wheat and barley take-all root rot fungus</name>
    <name type="synonym">Gaeumannomyces graminis var. tritici</name>
    <dbReference type="NCBI Taxonomy" id="644352"/>
    <lineage>
        <taxon>Eukaryota</taxon>
        <taxon>Fungi</taxon>
        <taxon>Dikarya</taxon>
        <taxon>Ascomycota</taxon>
        <taxon>Pezizomycotina</taxon>
        <taxon>Sordariomycetes</taxon>
        <taxon>Sordariomycetidae</taxon>
        <taxon>Magnaporthales</taxon>
        <taxon>Magnaporthaceae</taxon>
        <taxon>Gaeumannomyces</taxon>
    </lineage>
</organism>
<reference evidence="1" key="3">
    <citation type="submission" date="2010-09" db="EMBL/GenBank/DDBJ databases">
        <title>Annotation of Gaeumannomyces graminis var. tritici R3-111a-1.</title>
        <authorList>
            <consortium name="The Broad Institute Genome Sequencing Platform"/>
            <person name="Ma L.-J."/>
            <person name="Dead R."/>
            <person name="Young S.K."/>
            <person name="Zeng Q."/>
            <person name="Gargeya S."/>
            <person name="Fitzgerald M."/>
            <person name="Haas B."/>
            <person name="Abouelleil A."/>
            <person name="Alvarado L."/>
            <person name="Arachchi H.M."/>
            <person name="Berlin A."/>
            <person name="Brown A."/>
            <person name="Chapman S.B."/>
            <person name="Chen Z."/>
            <person name="Dunbar C."/>
            <person name="Freedman E."/>
            <person name="Gearin G."/>
            <person name="Gellesch M."/>
            <person name="Goldberg J."/>
            <person name="Griggs A."/>
            <person name="Gujja S."/>
            <person name="Heiman D."/>
            <person name="Howarth C."/>
            <person name="Larson L."/>
            <person name="Lui A."/>
            <person name="MacDonald P.J.P."/>
            <person name="Mehta T."/>
            <person name="Montmayeur A."/>
            <person name="Murphy C."/>
            <person name="Neiman D."/>
            <person name="Pearson M."/>
            <person name="Priest M."/>
            <person name="Roberts A."/>
            <person name="Saif S."/>
            <person name="Shea T."/>
            <person name="Shenoy N."/>
            <person name="Sisk P."/>
            <person name="Stolte C."/>
            <person name="Sykes S."/>
            <person name="Yandava C."/>
            <person name="Wortman J."/>
            <person name="Nusbaum C."/>
            <person name="Birren B."/>
        </authorList>
    </citation>
    <scope>NUCLEOTIDE SEQUENCE</scope>
    <source>
        <strain evidence="1">R3-111a-1</strain>
    </source>
</reference>
<keyword evidence="3" id="KW-1185">Reference proteome</keyword>
<protein>
    <submittedName>
        <fullName evidence="1 2">Uncharacterized protein</fullName>
    </submittedName>
</protein>
<reference evidence="2" key="4">
    <citation type="journal article" date="2015" name="G3 (Bethesda)">
        <title>Genome sequences of three phytopathogenic species of the Magnaporthaceae family of fungi.</title>
        <authorList>
            <person name="Okagaki L.H."/>
            <person name="Nunes C.C."/>
            <person name="Sailsbery J."/>
            <person name="Clay B."/>
            <person name="Brown D."/>
            <person name="John T."/>
            <person name="Oh Y."/>
            <person name="Young N."/>
            <person name="Fitzgerald M."/>
            <person name="Haas B.J."/>
            <person name="Zeng Q."/>
            <person name="Young S."/>
            <person name="Adiconis X."/>
            <person name="Fan L."/>
            <person name="Levin J.Z."/>
            <person name="Mitchell T.K."/>
            <person name="Okubara P.A."/>
            <person name="Farman M.L."/>
            <person name="Kohn L.M."/>
            <person name="Birren B."/>
            <person name="Ma L.-J."/>
            <person name="Dean R.A."/>
        </authorList>
    </citation>
    <scope>NUCLEOTIDE SEQUENCE</scope>
    <source>
        <strain evidence="2">R3-111a-1</strain>
    </source>
</reference>
<evidence type="ECO:0000313" key="1">
    <source>
        <dbReference type="EMBL" id="EJT68562.1"/>
    </source>
</evidence>
<dbReference type="EnsemblFungi" id="EJT68562">
    <property type="protein sequence ID" value="EJT68562"/>
    <property type="gene ID" value="GGTG_13860"/>
</dbReference>
<evidence type="ECO:0000313" key="2">
    <source>
        <dbReference type="EnsemblFungi" id="EJT68562"/>
    </source>
</evidence>